<dbReference type="EMBL" id="GGEC01065226">
    <property type="protein sequence ID" value="MBX45710.1"/>
    <property type="molecule type" value="Transcribed_RNA"/>
</dbReference>
<accession>A0A2P2NTD6</accession>
<proteinExistence type="predicted"/>
<sequence length="48" mass="5621">MRPLRINRRVRLANNQHIELSASEGQIASEATQKINRCRCLAEFNQRQ</sequence>
<evidence type="ECO:0000313" key="1">
    <source>
        <dbReference type="EMBL" id="MBX45710.1"/>
    </source>
</evidence>
<organism evidence="1">
    <name type="scientific">Rhizophora mucronata</name>
    <name type="common">Asiatic mangrove</name>
    <dbReference type="NCBI Taxonomy" id="61149"/>
    <lineage>
        <taxon>Eukaryota</taxon>
        <taxon>Viridiplantae</taxon>
        <taxon>Streptophyta</taxon>
        <taxon>Embryophyta</taxon>
        <taxon>Tracheophyta</taxon>
        <taxon>Spermatophyta</taxon>
        <taxon>Magnoliopsida</taxon>
        <taxon>eudicotyledons</taxon>
        <taxon>Gunneridae</taxon>
        <taxon>Pentapetalae</taxon>
        <taxon>rosids</taxon>
        <taxon>fabids</taxon>
        <taxon>Malpighiales</taxon>
        <taxon>Rhizophoraceae</taxon>
        <taxon>Rhizophora</taxon>
    </lineage>
</organism>
<reference evidence="1" key="1">
    <citation type="submission" date="2018-02" db="EMBL/GenBank/DDBJ databases">
        <title>Rhizophora mucronata_Transcriptome.</title>
        <authorList>
            <person name="Meera S.P."/>
            <person name="Sreeshan A."/>
            <person name="Augustine A."/>
        </authorList>
    </citation>
    <scope>NUCLEOTIDE SEQUENCE</scope>
    <source>
        <tissue evidence="1">Leaf</tissue>
    </source>
</reference>
<protein>
    <submittedName>
        <fullName evidence="1">Uncharacterized protein</fullName>
    </submittedName>
</protein>
<dbReference type="AlphaFoldDB" id="A0A2P2NTD6"/>
<name>A0A2P2NTD6_RHIMU</name>